<feature type="zinc finger region" description="dksA C4-type" evidence="4">
    <location>
        <begin position="30"/>
        <end position="54"/>
    </location>
</feature>
<proteinExistence type="predicted"/>
<dbReference type="Pfam" id="PF01258">
    <property type="entry name" value="zf-dskA_traR"/>
    <property type="match status" value="1"/>
</dbReference>
<evidence type="ECO:0000256" key="2">
    <source>
        <dbReference type="ARBA" id="ARBA00022771"/>
    </source>
</evidence>
<comment type="caution">
    <text evidence="6">The sequence shown here is derived from an EMBL/GenBank/DDBJ whole genome shotgun (WGS) entry which is preliminary data.</text>
</comment>
<dbReference type="Proteomes" id="UP000597507">
    <property type="component" value="Unassembled WGS sequence"/>
</dbReference>
<name>A0A8J2ZE23_9PROT</name>
<dbReference type="AlphaFoldDB" id="A0A8J2ZE23"/>
<keyword evidence="3" id="KW-0862">Zinc</keyword>
<keyword evidence="1" id="KW-0479">Metal-binding</keyword>
<evidence type="ECO:0000313" key="7">
    <source>
        <dbReference type="Proteomes" id="UP000597507"/>
    </source>
</evidence>
<dbReference type="InterPro" id="IPR000962">
    <property type="entry name" value="Znf_DskA_TraR"/>
</dbReference>
<reference evidence="6 7" key="1">
    <citation type="journal article" date="2014" name="Int. J. Syst. Evol. Microbiol.">
        <title>Complete genome sequence of Corynebacterium casei LMG S-19264T (=DSM 44701T), isolated from a smear-ripened cheese.</title>
        <authorList>
            <consortium name="US DOE Joint Genome Institute (JGI-PGF)"/>
            <person name="Walter F."/>
            <person name="Albersmeier A."/>
            <person name="Kalinowski J."/>
            <person name="Ruckert C."/>
        </authorList>
    </citation>
    <scope>NUCLEOTIDE SEQUENCE [LARGE SCALE GENOMIC DNA]</scope>
    <source>
        <strain evidence="6 7">CGMCC 1.16330</strain>
    </source>
</reference>
<keyword evidence="2" id="KW-0863">Zinc-finger</keyword>
<feature type="domain" description="Zinc finger DksA/TraR C4-type" evidence="5">
    <location>
        <begin position="25"/>
        <end position="56"/>
    </location>
</feature>
<protein>
    <recommendedName>
        <fullName evidence="5">Zinc finger DksA/TraR C4-type domain-containing protein</fullName>
    </recommendedName>
</protein>
<evidence type="ECO:0000256" key="3">
    <source>
        <dbReference type="ARBA" id="ARBA00022833"/>
    </source>
</evidence>
<dbReference type="SUPFAM" id="SSF57716">
    <property type="entry name" value="Glucocorticoid receptor-like (DNA-binding domain)"/>
    <property type="match status" value="1"/>
</dbReference>
<dbReference type="GO" id="GO:0008270">
    <property type="term" value="F:zinc ion binding"/>
    <property type="evidence" value="ECO:0007669"/>
    <property type="project" value="UniProtKB-KW"/>
</dbReference>
<evidence type="ECO:0000259" key="5">
    <source>
        <dbReference type="Pfam" id="PF01258"/>
    </source>
</evidence>
<dbReference type="Gene3D" id="1.20.120.910">
    <property type="entry name" value="DksA, coiled-coil domain"/>
    <property type="match status" value="1"/>
</dbReference>
<evidence type="ECO:0000256" key="4">
    <source>
        <dbReference type="PROSITE-ProRule" id="PRU00510"/>
    </source>
</evidence>
<dbReference type="PROSITE" id="PS51128">
    <property type="entry name" value="ZF_DKSA_2"/>
    <property type="match status" value="1"/>
</dbReference>
<evidence type="ECO:0000313" key="6">
    <source>
        <dbReference type="EMBL" id="GGG45164.1"/>
    </source>
</evidence>
<sequence length="61" mass="6115">MTRPPPRRAAALARIAAALARIESGEYGWCARCGEPIAPGRLAPDPALPTCVACAGQAGGG</sequence>
<keyword evidence="7" id="KW-1185">Reference proteome</keyword>
<gene>
    <name evidence="6" type="ORF">GCM10010964_35710</name>
</gene>
<dbReference type="EMBL" id="BMKS01000013">
    <property type="protein sequence ID" value="GGG45164.1"/>
    <property type="molecule type" value="Genomic_DNA"/>
</dbReference>
<dbReference type="RefSeq" id="WP_188902718.1">
    <property type="nucleotide sequence ID" value="NZ_BMKS01000013.1"/>
</dbReference>
<evidence type="ECO:0000256" key="1">
    <source>
        <dbReference type="ARBA" id="ARBA00022723"/>
    </source>
</evidence>
<organism evidence="6 7">
    <name type="scientific">Caldovatus sediminis</name>
    <dbReference type="NCBI Taxonomy" id="2041189"/>
    <lineage>
        <taxon>Bacteria</taxon>
        <taxon>Pseudomonadati</taxon>
        <taxon>Pseudomonadota</taxon>
        <taxon>Alphaproteobacteria</taxon>
        <taxon>Acetobacterales</taxon>
        <taxon>Roseomonadaceae</taxon>
        <taxon>Caldovatus</taxon>
    </lineage>
</organism>
<accession>A0A8J2ZE23</accession>